<feature type="transmembrane region" description="Helical" evidence="9">
    <location>
        <begin position="12"/>
        <end position="35"/>
    </location>
</feature>
<keyword evidence="7 9" id="KW-0472">Membrane</keyword>
<evidence type="ECO:0000256" key="5">
    <source>
        <dbReference type="ARBA" id="ARBA00022970"/>
    </source>
</evidence>
<dbReference type="AlphaFoldDB" id="A0A381SQ10"/>
<dbReference type="GO" id="GO:0022857">
    <property type="term" value="F:transmembrane transporter activity"/>
    <property type="evidence" value="ECO:0007669"/>
    <property type="project" value="InterPro"/>
</dbReference>
<dbReference type="PANTHER" id="PTHR11795">
    <property type="entry name" value="BRANCHED-CHAIN AMINO ACID TRANSPORT SYSTEM PERMEASE PROTEIN LIVH"/>
    <property type="match status" value="1"/>
</dbReference>
<feature type="transmembrane region" description="Helical" evidence="9">
    <location>
        <begin position="56"/>
        <end position="78"/>
    </location>
</feature>
<evidence type="ECO:0000313" key="10">
    <source>
        <dbReference type="EMBL" id="SVA04467.1"/>
    </source>
</evidence>
<dbReference type="GO" id="GO:0006865">
    <property type="term" value="P:amino acid transport"/>
    <property type="evidence" value="ECO:0007669"/>
    <property type="project" value="UniProtKB-KW"/>
</dbReference>
<dbReference type="GO" id="GO:0005886">
    <property type="term" value="C:plasma membrane"/>
    <property type="evidence" value="ECO:0007669"/>
    <property type="project" value="UniProtKB-SubCell"/>
</dbReference>
<evidence type="ECO:0000256" key="3">
    <source>
        <dbReference type="ARBA" id="ARBA00022475"/>
    </source>
</evidence>
<evidence type="ECO:0000256" key="6">
    <source>
        <dbReference type="ARBA" id="ARBA00022989"/>
    </source>
</evidence>
<dbReference type="Pfam" id="PF02653">
    <property type="entry name" value="BPD_transp_2"/>
    <property type="match status" value="1"/>
</dbReference>
<proteinExistence type="inferred from homology"/>
<organism evidence="10">
    <name type="scientific">marine metagenome</name>
    <dbReference type="NCBI Taxonomy" id="408172"/>
    <lineage>
        <taxon>unclassified sequences</taxon>
        <taxon>metagenomes</taxon>
        <taxon>ecological metagenomes</taxon>
    </lineage>
</organism>
<feature type="transmembrane region" description="Helical" evidence="9">
    <location>
        <begin position="258"/>
        <end position="274"/>
    </location>
</feature>
<evidence type="ECO:0008006" key="11">
    <source>
        <dbReference type="Google" id="ProtNLM"/>
    </source>
</evidence>
<evidence type="ECO:0000256" key="9">
    <source>
        <dbReference type="SAM" id="Phobius"/>
    </source>
</evidence>
<evidence type="ECO:0000256" key="7">
    <source>
        <dbReference type="ARBA" id="ARBA00023136"/>
    </source>
</evidence>
<keyword evidence="4 9" id="KW-0812">Transmembrane</keyword>
<protein>
    <recommendedName>
        <fullName evidence="11">Branched-chain amino acid ABC transporter permease</fullName>
    </recommendedName>
</protein>
<name>A0A381SQ10_9ZZZZ</name>
<gene>
    <name evidence="10" type="ORF">METZ01_LOCUS57321</name>
</gene>
<evidence type="ECO:0000256" key="4">
    <source>
        <dbReference type="ARBA" id="ARBA00022692"/>
    </source>
</evidence>
<dbReference type="InterPro" id="IPR001851">
    <property type="entry name" value="ABC_transp_permease"/>
</dbReference>
<comment type="similarity">
    <text evidence="8">Belongs to the binding-protein-dependent transport system permease family. LivHM subfamily.</text>
</comment>
<evidence type="ECO:0000256" key="2">
    <source>
        <dbReference type="ARBA" id="ARBA00022448"/>
    </source>
</evidence>
<dbReference type="InterPro" id="IPR052157">
    <property type="entry name" value="BCAA_transport_permease"/>
</dbReference>
<keyword evidence="5" id="KW-0029">Amino-acid transport</keyword>
<sequence length="283" mass="30971">MEVLATFTLNFVYSSATLALIVLGLALVFGLLGVMNMAHGEFVMLGAYSAYVVQSFSANFLWAVPISIIVCALVGWLMEWAIIRHLYRRPFDTLLATWGVAILIRKGIEAIFTRDYKSINQIMPETVEILGITYPSYRLLLIAIIISLFVVLFTWYQKSKTGLRIRAMVRNPELASAIGIDTARLSSATFIIGVSSAGLAGVLLSPLVRVEPYIGLDYLLSSFFILIVGGLGSLEGLLIGSAVIGGSDALISTIFDKTAGYMSVLLISILFLWLRPDGIFSRR</sequence>
<evidence type="ECO:0000256" key="8">
    <source>
        <dbReference type="ARBA" id="ARBA00037998"/>
    </source>
</evidence>
<accession>A0A381SQ10</accession>
<feature type="transmembrane region" description="Helical" evidence="9">
    <location>
        <begin position="220"/>
        <end position="246"/>
    </location>
</feature>
<dbReference type="PANTHER" id="PTHR11795:SF447">
    <property type="entry name" value="ABC TRANSPORTER PERMEASE PROTEIN"/>
    <property type="match status" value="1"/>
</dbReference>
<dbReference type="EMBL" id="UINC01003228">
    <property type="protein sequence ID" value="SVA04467.1"/>
    <property type="molecule type" value="Genomic_DNA"/>
</dbReference>
<comment type="subcellular location">
    <subcellularLocation>
        <location evidence="1">Cell membrane</location>
        <topology evidence="1">Multi-pass membrane protein</topology>
    </subcellularLocation>
</comment>
<feature type="transmembrane region" description="Helical" evidence="9">
    <location>
        <begin position="137"/>
        <end position="156"/>
    </location>
</feature>
<feature type="transmembrane region" description="Helical" evidence="9">
    <location>
        <begin position="188"/>
        <end position="208"/>
    </location>
</feature>
<reference evidence="10" key="1">
    <citation type="submission" date="2018-05" db="EMBL/GenBank/DDBJ databases">
        <authorList>
            <person name="Lanie J.A."/>
            <person name="Ng W.-L."/>
            <person name="Kazmierczak K.M."/>
            <person name="Andrzejewski T.M."/>
            <person name="Davidsen T.M."/>
            <person name="Wayne K.J."/>
            <person name="Tettelin H."/>
            <person name="Glass J.I."/>
            <person name="Rusch D."/>
            <person name="Podicherti R."/>
            <person name="Tsui H.-C.T."/>
            <person name="Winkler M.E."/>
        </authorList>
    </citation>
    <scope>NUCLEOTIDE SEQUENCE</scope>
</reference>
<dbReference type="CDD" id="cd06582">
    <property type="entry name" value="TM_PBP1_LivH_like"/>
    <property type="match status" value="1"/>
</dbReference>
<keyword evidence="6 9" id="KW-1133">Transmembrane helix</keyword>
<keyword evidence="2" id="KW-0813">Transport</keyword>
<evidence type="ECO:0000256" key="1">
    <source>
        <dbReference type="ARBA" id="ARBA00004651"/>
    </source>
</evidence>
<keyword evidence="3" id="KW-1003">Cell membrane</keyword>